<feature type="region of interest" description="Disordered" evidence="1">
    <location>
        <begin position="284"/>
        <end position="352"/>
    </location>
</feature>
<protein>
    <recommendedName>
        <fullName evidence="2">Sld7 C-terminal domain-containing protein</fullName>
    </recommendedName>
</protein>
<proteinExistence type="predicted"/>
<evidence type="ECO:0000256" key="1">
    <source>
        <dbReference type="SAM" id="MobiDB-lite"/>
    </source>
</evidence>
<reference evidence="3 4" key="1">
    <citation type="submission" date="2018-02" db="EMBL/GenBank/DDBJ databases">
        <title>The genomes of Aspergillus section Nigri reveals drivers in fungal speciation.</title>
        <authorList>
            <consortium name="DOE Joint Genome Institute"/>
            <person name="Vesth T.C."/>
            <person name="Nybo J."/>
            <person name="Theobald S."/>
            <person name="Brandl J."/>
            <person name="Frisvad J.C."/>
            <person name="Nielsen K.F."/>
            <person name="Lyhne E.K."/>
            <person name="Kogle M.E."/>
            <person name="Kuo A."/>
            <person name="Riley R."/>
            <person name="Clum A."/>
            <person name="Nolan M."/>
            <person name="Lipzen A."/>
            <person name="Salamov A."/>
            <person name="Henrissat B."/>
            <person name="Wiebenga A."/>
            <person name="De vries R.P."/>
            <person name="Grigoriev I.V."/>
            <person name="Mortensen U.H."/>
            <person name="Andersen M.R."/>
            <person name="Baker S.E."/>
        </authorList>
    </citation>
    <scope>NUCLEOTIDE SEQUENCE [LARGE SCALE GENOMIC DNA]</scope>
    <source>
        <strain evidence="3 4">CBS 115571</strain>
    </source>
</reference>
<feature type="region of interest" description="Disordered" evidence="1">
    <location>
        <begin position="126"/>
        <end position="145"/>
    </location>
</feature>
<feature type="domain" description="Sld7 C-terminal" evidence="2">
    <location>
        <begin position="357"/>
        <end position="476"/>
    </location>
</feature>
<evidence type="ECO:0000313" key="4">
    <source>
        <dbReference type="Proteomes" id="UP000249829"/>
    </source>
</evidence>
<feature type="compositionally biased region" description="Polar residues" evidence="1">
    <location>
        <begin position="378"/>
        <end position="392"/>
    </location>
</feature>
<dbReference type="AlphaFoldDB" id="A0A2V5I438"/>
<evidence type="ECO:0000313" key="3">
    <source>
        <dbReference type="EMBL" id="PYI23270.1"/>
    </source>
</evidence>
<sequence length="479" mass="52249">MDVWTGAIALEGGAQLHGLRLVDRSSSCQSDLSTESCLSLRCFVNPALIPLHARSGPNLELHAGNPETTTWLKDKLTSTIWLEEDELDRLQIFQCPVGLLVRVDNGASAKVTSTGTTDLLIHGVLSTTTSSERPPTPPESSSPDLEVQVLPVIKQELRIYATPISASLITRAQSASAPPNTDDSIHDDESAYFLPAIYSPSPKRKRVATLFDSVTQHHRRVRQKGGEAVSQLMAHSLSHASQQQLQALRIKRESEEPSLPQIERIASQRARSLSIGGSIAGKALESRFDTSRPSSRRGHLRDLGSRKGTPNPFIDSATTTTSTTFIKRDCGSSPSFTPGGKVEHPTTPKDVGTIIAENKNTITRTILTCMRLYGFNRPTATRTGGSSRPQTGTGPGYQDETPEEKEPRIMADAGSNTDEDEFKAMYHATYRASTFALRKYLKETAAADECGLMGSPPLLEKAKAMTCIDEFLRLFCEEN</sequence>
<organism evidence="3 4">
    <name type="scientific">Aspergillus violaceofuscus (strain CBS 115571)</name>
    <dbReference type="NCBI Taxonomy" id="1450538"/>
    <lineage>
        <taxon>Eukaryota</taxon>
        <taxon>Fungi</taxon>
        <taxon>Dikarya</taxon>
        <taxon>Ascomycota</taxon>
        <taxon>Pezizomycotina</taxon>
        <taxon>Eurotiomycetes</taxon>
        <taxon>Eurotiomycetidae</taxon>
        <taxon>Eurotiales</taxon>
        <taxon>Aspergillaceae</taxon>
        <taxon>Aspergillus</taxon>
    </lineage>
</organism>
<dbReference type="InterPro" id="IPR041260">
    <property type="entry name" value="Sld7_C"/>
</dbReference>
<dbReference type="EMBL" id="KZ825106">
    <property type="protein sequence ID" value="PYI23270.1"/>
    <property type="molecule type" value="Genomic_DNA"/>
</dbReference>
<feature type="region of interest" description="Disordered" evidence="1">
    <location>
        <begin position="378"/>
        <end position="409"/>
    </location>
</feature>
<keyword evidence="4" id="KW-1185">Reference proteome</keyword>
<name>A0A2V5I438_ASPV1</name>
<accession>A0A2V5I438</accession>
<dbReference type="Proteomes" id="UP000249829">
    <property type="component" value="Unassembled WGS sequence"/>
</dbReference>
<evidence type="ECO:0000259" key="2">
    <source>
        <dbReference type="Pfam" id="PF18596"/>
    </source>
</evidence>
<dbReference type="Pfam" id="PF18596">
    <property type="entry name" value="Sld7_C"/>
    <property type="match status" value="1"/>
</dbReference>
<dbReference type="STRING" id="1450538.A0A2V5I438"/>
<dbReference type="OMA" id="MTCIDEL"/>
<gene>
    <name evidence="3" type="ORF">BO99DRAFT_439947</name>
</gene>